<keyword evidence="2" id="KW-1185">Reference proteome</keyword>
<evidence type="ECO:0000313" key="2">
    <source>
        <dbReference type="Proteomes" id="UP000504610"/>
    </source>
</evidence>
<dbReference type="KEGG" id="rsz:108846653"/>
<feature type="transmembrane region" description="Helical" evidence="1">
    <location>
        <begin position="6"/>
        <end position="24"/>
    </location>
</feature>
<organism evidence="2 3">
    <name type="scientific">Raphanus sativus</name>
    <name type="common">Radish</name>
    <name type="synonym">Raphanus raphanistrum var. sativus</name>
    <dbReference type="NCBI Taxonomy" id="3726"/>
    <lineage>
        <taxon>Eukaryota</taxon>
        <taxon>Viridiplantae</taxon>
        <taxon>Streptophyta</taxon>
        <taxon>Embryophyta</taxon>
        <taxon>Tracheophyta</taxon>
        <taxon>Spermatophyta</taxon>
        <taxon>Magnoliopsida</taxon>
        <taxon>eudicotyledons</taxon>
        <taxon>Gunneridae</taxon>
        <taxon>Pentapetalae</taxon>
        <taxon>rosids</taxon>
        <taxon>malvids</taxon>
        <taxon>Brassicales</taxon>
        <taxon>Brassicaceae</taxon>
        <taxon>Brassiceae</taxon>
        <taxon>Raphanus</taxon>
    </lineage>
</organism>
<reference evidence="2" key="1">
    <citation type="journal article" date="2019" name="Database">
        <title>The radish genome database (RadishGD): an integrated information resource for radish genomics.</title>
        <authorList>
            <person name="Yu H.J."/>
            <person name="Baek S."/>
            <person name="Lee Y.J."/>
            <person name="Cho A."/>
            <person name="Mun J.H."/>
        </authorList>
    </citation>
    <scope>NUCLEOTIDE SEQUENCE [LARGE SCALE GENOMIC DNA]</scope>
    <source>
        <strain evidence="2">cv. WK10039</strain>
    </source>
</reference>
<feature type="transmembrane region" description="Helical" evidence="1">
    <location>
        <begin position="36"/>
        <end position="59"/>
    </location>
</feature>
<name>A0A6J0MSD8_RAPSA</name>
<dbReference type="RefSeq" id="XP_018475367.2">
    <property type="nucleotide sequence ID" value="XM_018619865.2"/>
</dbReference>
<evidence type="ECO:0000313" key="3">
    <source>
        <dbReference type="RefSeq" id="XP_018475367.2"/>
    </source>
</evidence>
<accession>A0A6J0MSD8</accession>
<keyword evidence="1" id="KW-0472">Membrane</keyword>
<keyword evidence="1" id="KW-1133">Transmembrane helix</keyword>
<feature type="transmembrane region" description="Helical" evidence="1">
    <location>
        <begin position="79"/>
        <end position="96"/>
    </location>
</feature>
<dbReference type="OrthoDB" id="10554544at2759"/>
<dbReference type="GeneID" id="108846653"/>
<dbReference type="Proteomes" id="UP000504610">
    <property type="component" value="Chromosome 1"/>
</dbReference>
<protein>
    <submittedName>
        <fullName evidence="3">Uncharacterized protein LOC108846653</fullName>
    </submittedName>
</protein>
<keyword evidence="1" id="KW-0812">Transmembrane</keyword>
<reference evidence="3" key="2">
    <citation type="submission" date="2025-08" db="UniProtKB">
        <authorList>
            <consortium name="RefSeq"/>
        </authorList>
    </citation>
    <scope>IDENTIFICATION</scope>
    <source>
        <tissue evidence="3">Leaf</tissue>
    </source>
</reference>
<proteinExistence type="predicted"/>
<evidence type="ECO:0000256" key="1">
    <source>
        <dbReference type="SAM" id="Phobius"/>
    </source>
</evidence>
<dbReference type="AlphaFoldDB" id="A0A6J0MSD8"/>
<gene>
    <name evidence="3" type="primary">LOC108846653</name>
</gene>
<sequence length="146" mass="16575">MDLELGSSVGVDVATLALIPILWVRMQRWNQIQSTYKKGVTMMGAVLLLVHVFLCIREFRKSEFYKKNYQLGLKMMERAAFLGFAVLFMFVARACGRIRKNKSGMRPYITCYASSLGSLINTFFNSIITFAIKSINAILIFNIALV</sequence>
<feature type="transmembrane region" description="Helical" evidence="1">
    <location>
        <begin position="123"/>
        <end position="145"/>
    </location>
</feature>